<dbReference type="Gene3D" id="2.130.10.10">
    <property type="entry name" value="YVTN repeat-like/Quinoprotein amine dehydrogenase"/>
    <property type="match status" value="2"/>
</dbReference>
<dbReference type="Pfam" id="PF00400">
    <property type="entry name" value="WD40"/>
    <property type="match status" value="4"/>
</dbReference>
<feature type="repeat" description="WD" evidence="3">
    <location>
        <begin position="125"/>
        <end position="166"/>
    </location>
</feature>
<evidence type="ECO:0000313" key="4">
    <source>
        <dbReference type="EMBL" id="OHT00957.1"/>
    </source>
</evidence>
<dbReference type="OrthoDB" id="538223at2759"/>
<dbReference type="InterPro" id="IPR020472">
    <property type="entry name" value="WD40_PAC1"/>
</dbReference>
<name>A0A1J4JUM8_9EUKA</name>
<dbReference type="InterPro" id="IPR036322">
    <property type="entry name" value="WD40_repeat_dom_sf"/>
</dbReference>
<feature type="repeat" description="WD" evidence="3">
    <location>
        <begin position="82"/>
        <end position="116"/>
    </location>
</feature>
<sequence length="203" mass="22844">MVLTKHKNIVSSLSFTDNYLISGGFDGQLCIWNLPDFTLYQTMQLQSIISLDACQEHSCIAVGFLNSFVGFYKRFDDAIKTFSAHQKTLLRIVASPNGCQFITCSQDETAKIWNLSEEPKLCLTLQGHTDFVTTAAFSTVDNVVFTGSKDETIKAWDSKTGELLYTLKAHKNTLFDIKHHPTKREFIACGGDGLICVWNYKHQ</sequence>
<reference evidence="4" key="1">
    <citation type="submission" date="2016-10" db="EMBL/GenBank/DDBJ databases">
        <authorList>
            <person name="Benchimol M."/>
            <person name="Almeida L.G."/>
            <person name="Vasconcelos A.T."/>
            <person name="Perreira-Neves A."/>
            <person name="Rosa I.A."/>
            <person name="Tasca T."/>
            <person name="Bogo M.R."/>
            <person name="de Souza W."/>
        </authorList>
    </citation>
    <scope>NUCLEOTIDE SEQUENCE [LARGE SCALE GENOMIC DNA]</scope>
    <source>
        <strain evidence="4">K</strain>
    </source>
</reference>
<feature type="repeat" description="WD" evidence="3">
    <location>
        <begin position="3"/>
        <end position="42"/>
    </location>
</feature>
<evidence type="ECO:0000313" key="5">
    <source>
        <dbReference type="Proteomes" id="UP000179807"/>
    </source>
</evidence>
<dbReference type="AlphaFoldDB" id="A0A1J4JUM8"/>
<dbReference type="InterPro" id="IPR019775">
    <property type="entry name" value="WD40_repeat_CS"/>
</dbReference>
<dbReference type="InterPro" id="IPR001680">
    <property type="entry name" value="WD40_rpt"/>
</dbReference>
<comment type="caution">
    <text evidence="4">The sequence shown here is derived from an EMBL/GenBank/DDBJ whole genome shotgun (WGS) entry which is preliminary data.</text>
</comment>
<keyword evidence="5" id="KW-1185">Reference proteome</keyword>
<dbReference type="RefSeq" id="XP_068354093.1">
    <property type="nucleotide sequence ID" value="XM_068508352.1"/>
</dbReference>
<evidence type="ECO:0000256" key="3">
    <source>
        <dbReference type="PROSITE-ProRule" id="PRU00221"/>
    </source>
</evidence>
<proteinExistence type="predicted"/>
<dbReference type="PROSITE" id="PS00678">
    <property type="entry name" value="WD_REPEATS_1"/>
    <property type="match status" value="2"/>
</dbReference>
<dbReference type="GeneID" id="94843056"/>
<evidence type="ECO:0000256" key="2">
    <source>
        <dbReference type="ARBA" id="ARBA00022737"/>
    </source>
</evidence>
<dbReference type="Proteomes" id="UP000179807">
    <property type="component" value="Unassembled WGS sequence"/>
</dbReference>
<dbReference type="SMART" id="SM00320">
    <property type="entry name" value="WD40"/>
    <property type="match status" value="5"/>
</dbReference>
<protein>
    <submittedName>
        <fullName evidence="4">Uncharacterized protein</fullName>
    </submittedName>
</protein>
<dbReference type="VEuPathDB" id="TrichDB:TRFO_32163"/>
<accession>A0A1J4JUM8</accession>
<dbReference type="EMBL" id="MLAK01000929">
    <property type="protein sequence ID" value="OHT00957.1"/>
    <property type="molecule type" value="Genomic_DNA"/>
</dbReference>
<dbReference type="InterPro" id="IPR015943">
    <property type="entry name" value="WD40/YVTN_repeat-like_dom_sf"/>
</dbReference>
<feature type="repeat" description="WD" evidence="3">
    <location>
        <begin position="167"/>
        <end position="203"/>
    </location>
</feature>
<gene>
    <name evidence="4" type="ORF">TRFO_32163</name>
</gene>
<dbReference type="PANTHER" id="PTHR19848">
    <property type="entry name" value="WD40 REPEAT PROTEIN"/>
    <property type="match status" value="1"/>
</dbReference>
<evidence type="ECO:0000256" key="1">
    <source>
        <dbReference type="ARBA" id="ARBA00022574"/>
    </source>
</evidence>
<dbReference type="PRINTS" id="PR00320">
    <property type="entry name" value="GPROTEINBRPT"/>
</dbReference>
<dbReference type="PROSITE" id="PS50294">
    <property type="entry name" value="WD_REPEATS_REGION"/>
    <property type="match status" value="4"/>
</dbReference>
<keyword evidence="1 3" id="KW-0853">WD repeat</keyword>
<dbReference type="PANTHER" id="PTHR19848:SF8">
    <property type="entry name" value="F-BOX AND WD REPEAT DOMAIN CONTAINING 7"/>
    <property type="match status" value="1"/>
</dbReference>
<keyword evidence="2" id="KW-0677">Repeat</keyword>
<organism evidence="4 5">
    <name type="scientific">Tritrichomonas foetus</name>
    <dbReference type="NCBI Taxonomy" id="1144522"/>
    <lineage>
        <taxon>Eukaryota</taxon>
        <taxon>Metamonada</taxon>
        <taxon>Parabasalia</taxon>
        <taxon>Tritrichomonadida</taxon>
        <taxon>Tritrichomonadidae</taxon>
        <taxon>Tritrichomonas</taxon>
    </lineage>
</organism>
<dbReference type="SUPFAM" id="SSF50978">
    <property type="entry name" value="WD40 repeat-like"/>
    <property type="match status" value="1"/>
</dbReference>
<dbReference type="PROSITE" id="PS50082">
    <property type="entry name" value="WD_REPEATS_2"/>
    <property type="match status" value="4"/>
</dbReference>